<dbReference type="EC" id="2.7.11.1" evidence="2"/>
<evidence type="ECO:0000256" key="9">
    <source>
        <dbReference type="SAM" id="MobiDB-lite"/>
    </source>
</evidence>
<comment type="similarity">
    <text evidence="1">Belongs to the protein kinase superfamily. BUD32 family.</text>
</comment>
<organism evidence="10 11">
    <name type="scientific">Discostella pseudostelligera</name>
    <dbReference type="NCBI Taxonomy" id="259834"/>
    <lineage>
        <taxon>Eukaryota</taxon>
        <taxon>Sar</taxon>
        <taxon>Stramenopiles</taxon>
        <taxon>Ochrophyta</taxon>
        <taxon>Bacillariophyta</taxon>
        <taxon>Coscinodiscophyceae</taxon>
        <taxon>Thalassiosirophycidae</taxon>
        <taxon>Stephanodiscales</taxon>
        <taxon>Stephanodiscaceae</taxon>
        <taxon>Discostella</taxon>
    </lineage>
</organism>
<dbReference type="InterPro" id="IPR011009">
    <property type="entry name" value="Kinase-like_dom_sf"/>
</dbReference>
<gene>
    <name evidence="10" type="ORF">ACHAWU_000411</name>
</gene>
<reference evidence="10 11" key="1">
    <citation type="submission" date="2024-10" db="EMBL/GenBank/DDBJ databases">
        <title>Updated reference genomes for cyclostephanoid diatoms.</title>
        <authorList>
            <person name="Roberts W.R."/>
            <person name="Alverson A.J."/>
        </authorList>
    </citation>
    <scope>NUCLEOTIDE SEQUENCE [LARGE SCALE GENOMIC DNA]</scope>
    <source>
        <strain evidence="10 11">AJA232-27</strain>
    </source>
</reference>
<keyword evidence="11" id="KW-1185">Reference proteome</keyword>
<dbReference type="InterPro" id="IPR008266">
    <property type="entry name" value="Tyr_kinase_AS"/>
</dbReference>
<keyword evidence="3" id="KW-0808">Transferase</keyword>
<dbReference type="PROSITE" id="PS00109">
    <property type="entry name" value="PROTEIN_KINASE_TYR"/>
    <property type="match status" value="1"/>
</dbReference>
<dbReference type="GO" id="GO:0005524">
    <property type="term" value="F:ATP binding"/>
    <property type="evidence" value="ECO:0007669"/>
    <property type="project" value="UniProtKB-KW"/>
</dbReference>
<dbReference type="EMBL" id="JALLBG020000254">
    <property type="protein sequence ID" value="KAL3757770.1"/>
    <property type="molecule type" value="Genomic_DNA"/>
</dbReference>
<keyword evidence="4" id="KW-0547">Nucleotide-binding</keyword>
<evidence type="ECO:0000256" key="6">
    <source>
        <dbReference type="ARBA" id="ARBA00022840"/>
    </source>
</evidence>
<dbReference type="Gene3D" id="1.10.510.10">
    <property type="entry name" value="Transferase(Phosphotransferase) domain 1"/>
    <property type="match status" value="1"/>
</dbReference>
<evidence type="ECO:0000256" key="4">
    <source>
        <dbReference type="ARBA" id="ARBA00022741"/>
    </source>
</evidence>
<dbReference type="AlphaFoldDB" id="A0ABD3MB55"/>
<dbReference type="GO" id="GO:0004674">
    <property type="term" value="F:protein serine/threonine kinase activity"/>
    <property type="evidence" value="ECO:0007669"/>
    <property type="project" value="UniProtKB-EC"/>
</dbReference>
<protein>
    <recommendedName>
        <fullName evidence="2">non-specific serine/threonine protein kinase</fullName>
        <ecNumber evidence="2">2.7.11.1</ecNumber>
    </recommendedName>
</protein>
<evidence type="ECO:0000313" key="11">
    <source>
        <dbReference type="Proteomes" id="UP001530293"/>
    </source>
</evidence>
<evidence type="ECO:0000256" key="2">
    <source>
        <dbReference type="ARBA" id="ARBA00012513"/>
    </source>
</evidence>
<comment type="caution">
    <text evidence="10">The sequence shown here is derived from an EMBL/GenBank/DDBJ whole genome shotgun (WGS) entry which is preliminary data.</text>
</comment>
<evidence type="ECO:0000256" key="7">
    <source>
        <dbReference type="ARBA" id="ARBA00047899"/>
    </source>
</evidence>
<keyword evidence="6" id="KW-0067">ATP-binding</keyword>
<accession>A0ABD3MB55</accession>
<comment type="catalytic activity">
    <reaction evidence="7">
        <text>L-threonyl-[protein] + ATP = O-phospho-L-threonyl-[protein] + ADP + H(+)</text>
        <dbReference type="Rhea" id="RHEA:46608"/>
        <dbReference type="Rhea" id="RHEA-COMP:11060"/>
        <dbReference type="Rhea" id="RHEA-COMP:11605"/>
        <dbReference type="ChEBI" id="CHEBI:15378"/>
        <dbReference type="ChEBI" id="CHEBI:30013"/>
        <dbReference type="ChEBI" id="CHEBI:30616"/>
        <dbReference type="ChEBI" id="CHEBI:61977"/>
        <dbReference type="ChEBI" id="CHEBI:456216"/>
        <dbReference type="EC" id="2.7.11.1"/>
    </reaction>
</comment>
<evidence type="ECO:0000256" key="3">
    <source>
        <dbReference type="ARBA" id="ARBA00022679"/>
    </source>
</evidence>
<dbReference type="Gene3D" id="3.30.200.20">
    <property type="entry name" value="Phosphorylase Kinase, domain 1"/>
    <property type="match status" value="1"/>
</dbReference>
<proteinExistence type="inferred from homology"/>
<feature type="region of interest" description="Disordered" evidence="9">
    <location>
        <begin position="216"/>
        <end position="270"/>
    </location>
</feature>
<keyword evidence="5" id="KW-0418">Kinase</keyword>
<evidence type="ECO:0000313" key="10">
    <source>
        <dbReference type="EMBL" id="KAL3757770.1"/>
    </source>
</evidence>
<dbReference type="SUPFAM" id="SSF56112">
    <property type="entry name" value="Protein kinase-like (PK-like)"/>
    <property type="match status" value="1"/>
</dbReference>
<comment type="catalytic activity">
    <reaction evidence="8">
        <text>L-seryl-[protein] + ATP = O-phospho-L-seryl-[protein] + ADP + H(+)</text>
        <dbReference type="Rhea" id="RHEA:17989"/>
        <dbReference type="Rhea" id="RHEA-COMP:9863"/>
        <dbReference type="Rhea" id="RHEA-COMP:11604"/>
        <dbReference type="ChEBI" id="CHEBI:15378"/>
        <dbReference type="ChEBI" id="CHEBI:29999"/>
        <dbReference type="ChEBI" id="CHEBI:30616"/>
        <dbReference type="ChEBI" id="CHEBI:83421"/>
        <dbReference type="ChEBI" id="CHEBI:456216"/>
        <dbReference type="EC" id="2.7.11.1"/>
    </reaction>
</comment>
<feature type="region of interest" description="Disordered" evidence="9">
    <location>
        <begin position="40"/>
        <end position="69"/>
    </location>
</feature>
<evidence type="ECO:0000256" key="1">
    <source>
        <dbReference type="ARBA" id="ARBA00010630"/>
    </source>
</evidence>
<dbReference type="PANTHER" id="PTHR12209:SF0">
    <property type="entry name" value="EKC_KEOPS COMPLEX SUBUNIT TP53RK"/>
    <property type="match status" value="1"/>
</dbReference>
<sequence length="491" mass="52966">MSKILSSKPWYGPPPPAEVTCGSGKLLSQGAEARIWLLPVPLPTPSPSTSTNTDDTTDGRGHVINYQSDNKNASIDKAMTSSIRTLHVGGGIHVPHIMHFSQLSTHLASTSNSSSSQQHPPSPTVIIVKERFSKKYRHPTLDATLTKNRTKGEARSLIRCLKAGVSCPQVLGIAHWPASATSINNNNTGTTQKTTTSSCLFLEWIEGCTVRQYLEHRSSSTTPSSLNELDDDSSSNTPNTKRHRCNNDCNDDNGDESPIPSKQPDRITTPIDTQTLCVARTIGQLVGKMHAAGIIHGDLTTSNIMLKNPPWAINSDGGSSSSRCGETIDGDDANNNIPLLDWRPQLALIDFGLASSTTSTTTAANNSSNTNKQQHNAEEKAVDLYVLERAFLSSHPESERLVEELLGGYRDYFVSLDGSTDVVVVGKDDAQDVTVTAAASCDIGDKVDDVTATGTSPTTRPSKGKHGHAAKMILNRLEQVRMRGRKRECFG</sequence>
<evidence type="ECO:0000256" key="8">
    <source>
        <dbReference type="ARBA" id="ARBA00048679"/>
    </source>
</evidence>
<dbReference type="PANTHER" id="PTHR12209">
    <property type="entry name" value="NON-SPECIFIC SERINE/THREONINE PROTEIN KINASE"/>
    <property type="match status" value="1"/>
</dbReference>
<name>A0ABD3MB55_9STRA</name>
<evidence type="ECO:0000256" key="5">
    <source>
        <dbReference type="ARBA" id="ARBA00022777"/>
    </source>
</evidence>
<dbReference type="Proteomes" id="UP001530293">
    <property type="component" value="Unassembled WGS sequence"/>
</dbReference>